<dbReference type="NCBIfam" id="TIGR01730">
    <property type="entry name" value="RND_mfp"/>
    <property type="match status" value="1"/>
</dbReference>
<dbReference type="Gene3D" id="1.10.287.470">
    <property type="entry name" value="Helix hairpin bin"/>
    <property type="match status" value="1"/>
</dbReference>
<dbReference type="Gene3D" id="2.40.50.100">
    <property type="match status" value="1"/>
</dbReference>
<evidence type="ECO:0000313" key="6">
    <source>
        <dbReference type="Proteomes" id="UP001501588"/>
    </source>
</evidence>
<feature type="domain" description="CusB-like beta-barrel" evidence="4">
    <location>
        <begin position="208"/>
        <end position="281"/>
    </location>
</feature>
<feature type="domain" description="Multidrug resistance protein MdtA-like barrel-sandwich hybrid" evidence="3">
    <location>
        <begin position="60"/>
        <end position="196"/>
    </location>
</feature>
<evidence type="ECO:0000313" key="5">
    <source>
        <dbReference type="EMBL" id="GAA0568176.1"/>
    </source>
</evidence>
<dbReference type="InterPro" id="IPR006143">
    <property type="entry name" value="RND_pump_MFP"/>
</dbReference>
<keyword evidence="6" id="KW-1185">Reference proteome</keyword>
<dbReference type="PROSITE" id="PS51257">
    <property type="entry name" value="PROKAR_LIPOPROTEIN"/>
    <property type="match status" value="1"/>
</dbReference>
<dbReference type="InterPro" id="IPR058792">
    <property type="entry name" value="Beta-barrel_RND_2"/>
</dbReference>
<evidence type="ECO:0000256" key="2">
    <source>
        <dbReference type="SAM" id="SignalP"/>
    </source>
</evidence>
<comment type="caution">
    <text evidence="5">The sequence shown here is derived from an EMBL/GenBank/DDBJ whole genome shotgun (WGS) entry which is preliminary data.</text>
</comment>
<dbReference type="RefSeq" id="WP_343893334.1">
    <property type="nucleotide sequence ID" value="NZ_BAAAFZ010000006.1"/>
</dbReference>
<dbReference type="Gene3D" id="2.40.30.170">
    <property type="match status" value="1"/>
</dbReference>
<dbReference type="SUPFAM" id="SSF111369">
    <property type="entry name" value="HlyD-like secretion proteins"/>
    <property type="match status" value="1"/>
</dbReference>
<feature type="signal peptide" evidence="2">
    <location>
        <begin position="1"/>
        <end position="18"/>
    </location>
</feature>
<name>A0ABN1EJY4_9PROT</name>
<dbReference type="Proteomes" id="UP001501588">
    <property type="component" value="Unassembled WGS sequence"/>
</dbReference>
<comment type="similarity">
    <text evidence="1">Belongs to the membrane fusion protein (MFP) (TC 8.A.1) family.</text>
</comment>
<feature type="chain" id="PRO_5046849204" evidence="2">
    <location>
        <begin position="19"/>
        <end position="366"/>
    </location>
</feature>
<protein>
    <submittedName>
        <fullName evidence="5">Efflux RND transporter periplasmic adaptor subunit</fullName>
    </submittedName>
</protein>
<evidence type="ECO:0000256" key="1">
    <source>
        <dbReference type="ARBA" id="ARBA00009477"/>
    </source>
</evidence>
<evidence type="ECO:0000259" key="3">
    <source>
        <dbReference type="Pfam" id="PF25917"/>
    </source>
</evidence>
<evidence type="ECO:0000259" key="4">
    <source>
        <dbReference type="Pfam" id="PF25954"/>
    </source>
</evidence>
<reference evidence="5 6" key="1">
    <citation type="journal article" date="2019" name="Int. J. Syst. Evol. Microbiol.">
        <title>The Global Catalogue of Microorganisms (GCM) 10K type strain sequencing project: providing services to taxonomists for standard genome sequencing and annotation.</title>
        <authorList>
            <consortium name="The Broad Institute Genomics Platform"/>
            <consortium name="The Broad Institute Genome Sequencing Center for Infectious Disease"/>
            <person name="Wu L."/>
            <person name="Ma J."/>
        </authorList>
    </citation>
    <scope>NUCLEOTIDE SEQUENCE [LARGE SCALE GENOMIC DNA]</scope>
    <source>
        <strain evidence="5 6">JCM 9933</strain>
    </source>
</reference>
<accession>A0ABN1EJY4</accession>
<proteinExistence type="inferred from homology"/>
<dbReference type="Pfam" id="PF25954">
    <property type="entry name" value="Beta-barrel_RND_2"/>
    <property type="match status" value="1"/>
</dbReference>
<dbReference type="PANTHER" id="PTHR30469:SF18">
    <property type="entry name" value="RESISTANCE-NODULATION-CELL DIVISION (RND) EFFLUX MEMBRANE FUSION PROTEIN-RELATED"/>
    <property type="match status" value="1"/>
</dbReference>
<keyword evidence="2" id="KW-0732">Signal</keyword>
<organism evidence="5 6">
    <name type="scientific">Craurococcus roseus</name>
    <dbReference type="NCBI Taxonomy" id="77585"/>
    <lineage>
        <taxon>Bacteria</taxon>
        <taxon>Pseudomonadati</taxon>
        <taxon>Pseudomonadota</taxon>
        <taxon>Alphaproteobacteria</taxon>
        <taxon>Acetobacterales</taxon>
        <taxon>Acetobacteraceae</taxon>
        <taxon>Craurococcus</taxon>
    </lineage>
</organism>
<gene>
    <name evidence="5" type="ORF">GCM10009416_02780</name>
</gene>
<dbReference type="Pfam" id="PF25917">
    <property type="entry name" value="BSH_RND"/>
    <property type="match status" value="1"/>
</dbReference>
<dbReference type="EMBL" id="BAAAFZ010000006">
    <property type="protein sequence ID" value="GAA0568176.1"/>
    <property type="molecule type" value="Genomic_DNA"/>
</dbReference>
<dbReference type="PANTHER" id="PTHR30469">
    <property type="entry name" value="MULTIDRUG RESISTANCE PROTEIN MDTA"/>
    <property type="match status" value="1"/>
</dbReference>
<sequence>MRPVQHLALAALASAALAGCKAEGTPTPQAEAPKPVQVAEVRLAPAGAAQAYTGFVRARREADIGFRVGGRIAARLVEVGGRVTAGQELARLDPADLALSVRAAEADLSAAEAQSRQAAADAARSRTLLAAGHVSAAFDDQRVAAARSAAERAASARAQLDLAKRRLDYAVLRAPTDGVVTALLAEAGQVVAEGQAVLRVANPEERELVVQVPEAAMAEAAGGRAEAAFWARPNEVLPARLRELAPQAETALRTYTARFSLPGAPDWVALGMTGTVRLAAADGGGEAAATLPLSALHDRGRGPMVWRVEGAKVSAVPVEVVSLGEVTATLRGPLADGDRVVAVGPQVLDPDSRVRVAGTRLSATLR</sequence>
<dbReference type="Gene3D" id="2.40.420.20">
    <property type="match status" value="1"/>
</dbReference>
<dbReference type="InterPro" id="IPR058625">
    <property type="entry name" value="MdtA-like_BSH"/>
</dbReference>